<name>A0A8C8DLA6_9TELE</name>
<organism evidence="3 4">
    <name type="scientific">Oryzias sinensis</name>
    <name type="common">Chinese medaka</name>
    <dbReference type="NCBI Taxonomy" id="183150"/>
    <lineage>
        <taxon>Eukaryota</taxon>
        <taxon>Metazoa</taxon>
        <taxon>Chordata</taxon>
        <taxon>Craniata</taxon>
        <taxon>Vertebrata</taxon>
        <taxon>Euteleostomi</taxon>
        <taxon>Actinopterygii</taxon>
        <taxon>Neopterygii</taxon>
        <taxon>Teleostei</taxon>
        <taxon>Neoteleostei</taxon>
        <taxon>Acanthomorphata</taxon>
        <taxon>Ovalentaria</taxon>
        <taxon>Atherinomorphae</taxon>
        <taxon>Beloniformes</taxon>
        <taxon>Adrianichthyidae</taxon>
        <taxon>Oryziinae</taxon>
        <taxon>Oryzias</taxon>
    </lineage>
</organism>
<reference evidence="3" key="1">
    <citation type="submission" date="2025-08" db="UniProtKB">
        <authorList>
            <consortium name="Ensembl"/>
        </authorList>
    </citation>
    <scope>IDENTIFICATION</scope>
</reference>
<dbReference type="PANTHER" id="PTHR37984:SF5">
    <property type="entry name" value="PROTEIN NYNRIN-LIKE"/>
    <property type="match status" value="1"/>
</dbReference>
<dbReference type="InterPro" id="IPR001584">
    <property type="entry name" value="Integrase_cat-core"/>
</dbReference>
<dbReference type="InterPro" id="IPR012337">
    <property type="entry name" value="RNaseH-like_sf"/>
</dbReference>
<evidence type="ECO:0000313" key="4">
    <source>
        <dbReference type="Proteomes" id="UP000694383"/>
    </source>
</evidence>
<evidence type="ECO:0000313" key="3">
    <source>
        <dbReference type="Ensembl" id="ENSOSIP00000013364.1"/>
    </source>
</evidence>
<keyword evidence="4" id="KW-1185">Reference proteome</keyword>
<dbReference type="FunFam" id="3.30.420.10:FF:000032">
    <property type="entry name" value="Retrovirus-related Pol polyprotein from transposon 297-like Protein"/>
    <property type="match status" value="1"/>
</dbReference>
<dbReference type="Pfam" id="PF17921">
    <property type="entry name" value="Integrase_H2C2"/>
    <property type="match status" value="1"/>
</dbReference>
<dbReference type="GO" id="GO:0003676">
    <property type="term" value="F:nucleic acid binding"/>
    <property type="evidence" value="ECO:0007669"/>
    <property type="project" value="InterPro"/>
</dbReference>
<dbReference type="SUPFAM" id="SSF53098">
    <property type="entry name" value="Ribonuclease H-like"/>
    <property type="match status" value="1"/>
</dbReference>
<reference evidence="3" key="2">
    <citation type="submission" date="2025-09" db="UniProtKB">
        <authorList>
            <consortium name="Ensembl"/>
        </authorList>
    </citation>
    <scope>IDENTIFICATION</scope>
</reference>
<dbReference type="Proteomes" id="UP000694383">
    <property type="component" value="Unplaced"/>
</dbReference>
<accession>A0A8C8DLA6</accession>
<evidence type="ECO:0000256" key="1">
    <source>
        <dbReference type="ARBA" id="ARBA00039658"/>
    </source>
</evidence>
<dbReference type="InterPro" id="IPR050951">
    <property type="entry name" value="Retrovirus_Pol_polyprotein"/>
</dbReference>
<dbReference type="Gene3D" id="3.30.420.10">
    <property type="entry name" value="Ribonuclease H-like superfamily/Ribonuclease H"/>
    <property type="match status" value="1"/>
</dbReference>
<dbReference type="GeneTree" id="ENSGT00940000176279"/>
<evidence type="ECO:0000259" key="2">
    <source>
        <dbReference type="PROSITE" id="PS50994"/>
    </source>
</evidence>
<proteinExistence type="predicted"/>
<dbReference type="FunFam" id="1.10.340.70:FF:000001">
    <property type="entry name" value="Retrovirus-related Pol polyprotein from transposon gypsy-like Protein"/>
    <property type="match status" value="1"/>
</dbReference>
<dbReference type="GO" id="GO:0015074">
    <property type="term" value="P:DNA integration"/>
    <property type="evidence" value="ECO:0007669"/>
    <property type="project" value="InterPro"/>
</dbReference>
<dbReference type="PROSITE" id="PS50994">
    <property type="entry name" value="INTEGRASE"/>
    <property type="match status" value="1"/>
</dbReference>
<dbReference type="Ensembl" id="ENSOSIT00000014145.1">
    <property type="protein sequence ID" value="ENSOSIP00000013364.1"/>
    <property type="gene ID" value="ENSOSIG00000007713.1"/>
</dbReference>
<dbReference type="PANTHER" id="PTHR37984">
    <property type="entry name" value="PROTEIN CBG26694"/>
    <property type="match status" value="1"/>
</dbReference>
<dbReference type="InterPro" id="IPR041588">
    <property type="entry name" value="Integrase_H2C2"/>
</dbReference>
<dbReference type="AlphaFoldDB" id="A0A8C8DLA6"/>
<sequence>MNLAYLRSAKRLNSRKARWCLFFDRFQFTITYRPGSRNIKPDALSRKYSPSERTTTPILPPTCIIGTLTWDIESKVLQAQGEETDHPPAPRGTLFVPSSLRSDVISWGHSSRVACHGGVHRTLSLLRKRFFWPSMDKDVREYVSACTTCARSKASSSAPAGLLHPLSTPNRPWSHLAIDFVTGLPPSRGNTVILTVIDRFSKMAHFIPLPQLPTATETADIMINHVFRHHGIPADIVSDRGPQFISQVWKAFCTALGATVSLTSGYHPQSNGQAERANQELEAALRCLAAQNQEDWSQYLVWIEYAHNTHPSTA</sequence>
<protein>
    <recommendedName>
        <fullName evidence="1">Gypsy retrotransposon integrase-like protein 1</fullName>
    </recommendedName>
</protein>
<dbReference type="Pfam" id="PF00665">
    <property type="entry name" value="rve"/>
    <property type="match status" value="1"/>
</dbReference>
<dbReference type="Gene3D" id="1.10.340.70">
    <property type="match status" value="1"/>
</dbReference>
<dbReference type="InterPro" id="IPR036397">
    <property type="entry name" value="RNaseH_sf"/>
</dbReference>
<feature type="domain" description="Integrase catalytic" evidence="2">
    <location>
        <begin position="168"/>
        <end position="314"/>
    </location>
</feature>